<evidence type="ECO:0000313" key="2">
    <source>
        <dbReference type="Proteomes" id="UP000078406"/>
    </source>
</evidence>
<reference evidence="1 2" key="1">
    <citation type="journal article" date="2016" name="Syst. Appl. Microbiol.">
        <title>Vibrio bivalvicida sp. nov., a novel larval pathogen for bivalve molluscs reared in a hatchery.</title>
        <authorList>
            <person name="Dubert J."/>
            <person name="Romalde J.L."/>
            <person name="Prado S."/>
            <person name="Barja J.L."/>
        </authorList>
    </citation>
    <scope>NUCLEOTIDE SEQUENCE [LARGE SCALE GENOMIC DNA]</scope>
    <source>
        <strain evidence="1 2">605</strain>
    </source>
</reference>
<dbReference type="EMBL" id="LLEI02000016">
    <property type="protein sequence ID" value="OAJ95686.1"/>
    <property type="molecule type" value="Genomic_DNA"/>
</dbReference>
<comment type="caution">
    <text evidence="1">The sequence shown here is derived from an EMBL/GenBank/DDBJ whole genome shotgun (WGS) entry which is preliminary data.</text>
</comment>
<protein>
    <submittedName>
        <fullName evidence="1">Pilus assembly protein CpaB</fullName>
    </submittedName>
</protein>
<sequence>MNRTVILVLVALAIFSTFIFINNNYLLSNEVQQSEIIKTEPKVTVLVIDRKAEKGQIITTYSHKTELVKLTQLEGVDYTPQNEIIIKQGALFRRDLNPGELISQEDISNPGDRDYMFLSINEGELPYYYHVTGLGVVQTLALFPGDKVSFVSTTSSENNLLEEGYGDVGGLVSRVIISGARVLQVIKGDEDEDAQDAEDKQYSIVIALKMRDVLKLEMAQKVGDVNIVPAEIENRYLSIRSSDLLETQFGVRELRGKD</sequence>
<proteinExistence type="predicted"/>
<gene>
    <name evidence="1" type="ORF">APB76_03045</name>
</gene>
<dbReference type="AlphaFoldDB" id="A0A177Y503"/>
<organism evidence="1 2">
    <name type="scientific">Vibrio bivalvicida</name>
    <dbReference type="NCBI Taxonomy" id="1276888"/>
    <lineage>
        <taxon>Bacteria</taxon>
        <taxon>Pseudomonadati</taxon>
        <taxon>Pseudomonadota</taxon>
        <taxon>Gammaproteobacteria</taxon>
        <taxon>Vibrionales</taxon>
        <taxon>Vibrionaceae</taxon>
        <taxon>Vibrio</taxon>
        <taxon>Vibrio oreintalis group</taxon>
    </lineage>
</organism>
<evidence type="ECO:0000313" key="1">
    <source>
        <dbReference type="EMBL" id="OAJ95686.1"/>
    </source>
</evidence>
<name>A0A177Y503_9VIBR</name>
<accession>A0A177Y503</accession>
<dbReference type="Proteomes" id="UP000078406">
    <property type="component" value="Unassembled WGS sequence"/>
</dbReference>
<dbReference type="RefSeq" id="WP_054962982.1">
    <property type="nucleotide sequence ID" value="NZ_LLEI02000016.1"/>
</dbReference>